<accession>A0A6J5ZZL3</accession>
<gene>
    <name evidence="2" type="ORF">UFOPK3547_01725</name>
</gene>
<dbReference type="InterPro" id="IPR036514">
    <property type="entry name" value="SGNH_hydro_sf"/>
</dbReference>
<dbReference type="EMBL" id="CAESAN010000217">
    <property type="protein sequence ID" value="CAB4347545.1"/>
    <property type="molecule type" value="Genomic_DNA"/>
</dbReference>
<dbReference type="AlphaFoldDB" id="A0A6J5ZZL3"/>
<dbReference type="Pfam" id="PF13472">
    <property type="entry name" value="Lipase_GDSL_2"/>
    <property type="match status" value="1"/>
</dbReference>
<evidence type="ECO:0000259" key="1">
    <source>
        <dbReference type="Pfam" id="PF13472"/>
    </source>
</evidence>
<dbReference type="InterPro" id="IPR013830">
    <property type="entry name" value="SGNH_hydro"/>
</dbReference>
<organism evidence="2">
    <name type="scientific">freshwater metagenome</name>
    <dbReference type="NCBI Taxonomy" id="449393"/>
    <lineage>
        <taxon>unclassified sequences</taxon>
        <taxon>metagenomes</taxon>
        <taxon>ecological metagenomes</taxon>
    </lineage>
</organism>
<dbReference type="Gene3D" id="3.40.50.1110">
    <property type="entry name" value="SGNH hydrolase"/>
    <property type="match status" value="1"/>
</dbReference>
<dbReference type="SUPFAM" id="SSF52266">
    <property type="entry name" value="SGNH hydrolase"/>
    <property type="match status" value="1"/>
</dbReference>
<evidence type="ECO:0000313" key="2">
    <source>
        <dbReference type="EMBL" id="CAB4347545.1"/>
    </source>
</evidence>
<feature type="domain" description="SGNH hydrolase-type esterase" evidence="1">
    <location>
        <begin position="24"/>
        <end position="232"/>
    </location>
</feature>
<reference evidence="2" key="1">
    <citation type="submission" date="2020-05" db="EMBL/GenBank/DDBJ databases">
        <authorList>
            <person name="Chiriac C."/>
            <person name="Salcher M."/>
            <person name="Ghai R."/>
            <person name="Kavagutti S V."/>
        </authorList>
    </citation>
    <scope>NUCLEOTIDE SEQUENCE</scope>
</reference>
<name>A0A6J5ZZL3_9ZZZZ</name>
<sequence>MALLALPVAAANAAGTPPVRYYVAVGDSYAAGFQPGVGATRNGFVYQVPALARSRGYRLQVVNFGCSGATSGSIIGTVGCNPNYLGPGAGGYPAQTQLAAATDFIRANRAKIALISSSVGLNDVNGCSLVVDTTTCFNDGAARLRSAVGTIAGSLRSAAGPGTTIVGTTYPDVFLGAWAVFFPAPPLPNDAGMRLAKSSVPAFRYRINPALKAAYADAGASFADATAATGAYGSLAKRTRLKPWGVLPAPVANVCRISFWCDKFDIHLHTSGNRVIAKLVAAKLPKLR</sequence>
<protein>
    <submittedName>
        <fullName evidence="2">Unannotated protein</fullName>
    </submittedName>
</protein>
<proteinExistence type="predicted"/>